<feature type="compositionally biased region" description="Basic and acidic residues" evidence="3">
    <location>
        <begin position="224"/>
        <end position="235"/>
    </location>
</feature>
<evidence type="ECO:0000256" key="3">
    <source>
        <dbReference type="SAM" id="MobiDB-lite"/>
    </source>
</evidence>
<feature type="domain" description="eIF2D winged helix" evidence="7">
    <location>
        <begin position="326"/>
        <end position="408"/>
    </location>
</feature>
<feature type="domain" description="eIF2D SWIB" evidence="8">
    <location>
        <begin position="478"/>
        <end position="541"/>
    </location>
</feature>
<feature type="compositionally biased region" description="Acidic residues" evidence="3">
    <location>
        <begin position="208"/>
        <end position="223"/>
    </location>
</feature>
<dbReference type="SUPFAM" id="SSF56053">
    <property type="entry name" value="Ribosomal protein L6"/>
    <property type="match status" value="2"/>
</dbReference>
<evidence type="ECO:0000259" key="5">
    <source>
        <dbReference type="Pfam" id="PF01253"/>
    </source>
</evidence>
<sequence>MFKKPFATKNSTRLRTSDVKRLKAEVRETFLAPHAGAAAADAEAVAEMERQLLGDGKHSEVLSSKFTAHGGAQGTLYTVDGAPAFFRMLDGPLVPTVYSLWKCTRMVPCFETPGAVMPKLFNGADLMLPGVLSPPGSLGDFKPGDVMGVCVRGSKVPLVVGVALISSAEHARVGRSQGRALQTLHFAGDELWAAGDRSQPPEEAQVASEDESDDEEADDEKEADDAGRQRGDDAVEDVRAAIEQGVRIGSEADLERAEGWTVVEAESEGDVRSLSDTDDFASLDGPRAAAADTHTADDDQADAEADVDVDAASDDMNAGGSTEEHDETLKTAFLTAAVLKLKPNPRLLPMAGGAMYSAYILPCRELGASLDMKRTSYKKLSKFFKSLERQGVVKIKEHGGETRVMSINYTHPMLASFEPPRKLAGDAKPPVAPDTAPSSSGLGVAASKVTVTDLYKAPSAGAITDWVKEASKSHPLPEMMTLPDVRAALNAYAVANGLVDEKDKRMLRIDILLCNAALRKEEYATINALRRDEALDRLVARLVPHHQLTLGNGQTLVCKGAVVPVEIALRKRAGPGKLATCVTHVERYFGDLETLAHHLRVKCSASAAVAGTKEKPEIIVQGSKAFEICQVLEHVVGLPIPPGLAPVRSGARPRKCDTRLVRLQLAQQHQPQQQPHSHQHYQKHMFSTSTVAQSNIGTRPIKFGSDVTVALEPYEPTESFPDCKTQVRVRGPLGDLTMPIKPFVTVSITKDRTSADGGSVARVTVDEEQAKKQRAMWGTTRTLIANMVTGVTEGFLIPIRIVGVGYRAQLETPDAKEITLRLGYAHPIFVKIPDGVKVMVPAPQRIILQGPDLQVVTQFAADIRKWRKPEPYNQKGIFVGDETIKKKEGKKR</sequence>
<dbReference type="PRINTS" id="PR00059">
    <property type="entry name" value="RIBOSOMALL6"/>
</dbReference>
<feature type="region of interest" description="Disordered" evidence="3">
    <location>
        <begin position="421"/>
        <end position="442"/>
    </location>
</feature>
<name>A0ABR4N5W2_9FUNG</name>
<evidence type="ECO:0000256" key="1">
    <source>
        <dbReference type="ARBA" id="ARBA00022490"/>
    </source>
</evidence>
<dbReference type="Pfam" id="PF17832">
    <property type="entry name" value="Pre-PUA"/>
    <property type="match status" value="1"/>
</dbReference>
<dbReference type="Gene3D" id="3.90.930.12">
    <property type="entry name" value="Ribosomal protein L6, alpha-beta domain"/>
    <property type="match status" value="2"/>
</dbReference>
<dbReference type="InterPro" id="IPR036877">
    <property type="entry name" value="SUI1_dom_sf"/>
</dbReference>
<dbReference type="EMBL" id="JADGIZ020000029">
    <property type="protein sequence ID" value="KAL2914864.1"/>
    <property type="molecule type" value="Genomic_DNA"/>
</dbReference>
<organism evidence="10 11">
    <name type="scientific">Polyrhizophydium stewartii</name>
    <dbReference type="NCBI Taxonomy" id="2732419"/>
    <lineage>
        <taxon>Eukaryota</taxon>
        <taxon>Fungi</taxon>
        <taxon>Fungi incertae sedis</taxon>
        <taxon>Chytridiomycota</taxon>
        <taxon>Chytridiomycota incertae sedis</taxon>
        <taxon>Chytridiomycetes</taxon>
        <taxon>Rhizophydiales</taxon>
        <taxon>Rhizophydiales incertae sedis</taxon>
        <taxon>Polyrhizophydium</taxon>
    </lineage>
</organism>
<feature type="domain" description="Large ribosomal subunit protein uL6 alpha-beta" evidence="4">
    <location>
        <begin position="724"/>
        <end position="794"/>
    </location>
</feature>
<dbReference type="PANTHER" id="PTHR12217">
    <property type="entry name" value="EUKARYOTIC TRANSLATION INITIATION FACTOR 2D"/>
    <property type="match status" value="1"/>
</dbReference>
<evidence type="ECO:0000259" key="8">
    <source>
        <dbReference type="Pfam" id="PF26291"/>
    </source>
</evidence>
<comment type="similarity">
    <text evidence="2">Belongs to the universal ribosomal protein uL6 family.</text>
</comment>
<dbReference type="Gene3D" id="3.30.780.10">
    <property type="entry name" value="SUI1-like domain"/>
    <property type="match status" value="1"/>
</dbReference>
<keyword evidence="1" id="KW-0963">Cytoplasm</keyword>
<feature type="domain" description="Large ribosomal subunit protein uL6 alpha-beta" evidence="4">
    <location>
        <begin position="802"/>
        <end position="877"/>
    </location>
</feature>
<proteinExistence type="inferred from homology"/>
<feature type="domain" description="SUI1" evidence="5">
    <location>
        <begin position="564"/>
        <end position="635"/>
    </location>
</feature>
<evidence type="ECO:0000256" key="2">
    <source>
        <dbReference type="RuleBase" id="RU003869"/>
    </source>
</evidence>
<dbReference type="InterPro" id="IPR001950">
    <property type="entry name" value="SUI1"/>
</dbReference>
<keyword evidence="2" id="KW-0689">Ribosomal protein</keyword>
<dbReference type="Pfam" id="PF00347">
    <property type="entry name" value="Ribosomal_L6"/>
    <property type="match status" value="2"/>
</dbReference>
<dbReference type="InterPro" id="IPR039757">
    <property type="entry name" value="EIF2D"/>
</dbReference>
<dbReference type="Pfam" id="PF01253">
    <property type="entry name" value="SUI1"/>
    <property type="match status" value="1"/>
</dbReference>
<dbReference type="SUPFAM" id="SSF55159">
    <property type="entry name" value="eIF1-like"/>
    <property type="match status" value="1"/>
</dbReference>
<evidence type="ECO:0000259" key="6">
    <source>
        <dbReference type="Pfam" id="PF17832"/>
    </source>
</evidence>
<evidence type="ECO:0000259" key="9">
    <source>
        <dbReference type="Pfam" id="PF26292"/>
    </source>
</evidence>
<dbReference type="InterPro" id="IPR004521">
    <property type="entry name" value="Uncharacterised_CHP00451"/>
</dbReference>
<reference evidence="10 11" key="1">
    <citation type="submission" date="2023-09" db="EMBL/GenBank/DDBJ databases">
        <title>Pangenome analysis of Batrachochytrium dendrobatidis and related Chytrids.</title>
        <authorList>
            <person name="Yacoub M.N."/>
            <person name="Stajich J.E."/>
            <person name="James T.Y."/>
        </authorList>
    </citation>
    <scope>NUCLEOTIDE SEQUENCE [LARGE SCALE GENOMIC DNA]</scope>
    <source>
        <strain evidence="10 11">JEL0888</strain>
    </source>
</reference>
<evidence type="ECO:0008006" key="12">
    <source>
        <dbReference type="Google" id="ProtNLM"/>
    </source>
</evidence>
<evidence type="ECO:0000259" key="7">
    <source>
        <dbReference type="Pfam" id="PF25304"/>
    </source>
</evidence>
<dbReference type="Pfam" id="PF26292">
    <property type="entry name" value="PUA_elF2D"/>
    <property type="match status" value="1"/>
</dbReference>
<dbReference type="InterPro" id="IPR020040">
    <property type="entry name" value="Ribosomal_uL6_a/b-dom"/>
</dbReference>
<dbReference type="InterPro" id="IPR048248">
    <property type="entry name" value="PUA_eIF2d-like"/>
</dbReference>
<protein>
    <recommendedName>
        <fullName evidence="12">Eukaryotic translation initiation factor 2D</fullName>
    </recommendedName>
</protein>
<dbReference type="InterPro" id="IPR041366">
    <property type="entry name" value="Pre-PUA"/>
</dbReference>
<dbReference type="Gene3D" id="3.10.400.20">
    <property type="match status" value="1"/>
</dbReference>
<dbReference type="PANTHER" id="PTHR12217:SF4">
    <property type="entry name" value="EUKARYOTIC TRANSLATION INITIATION FACTOR 2D"/>
    <property type="match status" value="1"/>
</dbReference>
<feature type="domain" description="Eukaryotic translation initiation factor 2D-like PUA RNA-binding" evidence="9">
    <location>
        <begin position="107"/>
        <end position="190"/>
    </location>
</feature>
<dbReference type="Proteomes" id="UP001527925">
    <property type="component" value="Unassembled WGS sequence"/>
</dbReference>
<evidence type="ECO:0000259" key="4">
    <source>
        <dbReference type="Pfam" id="PF00347"/>
    </source>
</evidence>
<accession>A0ABR4N5W2</accession>
<dbReference type="InterPro" id="IPR015947">
    <property type="entry name" value="PUA-like_sf"/>
</dbReference>
<keyword evidence="2" id="KW-0687">Ribonucleoprotein</keyword>
<dbReference type="CDD" id="cd21156">
    <property type="entry name" value="PUA_eIF2d-like"/>
    <property type="match status" value="1"/>
</dbReference>
<feature type="region of interest" description="Disordered" evidence="3">
    <location>
        <begin position="255"/>
        <end position="302"/>
    </location>
</feature>
<dbReference type="InterPro" id="IPR058886">
    <property type="entry name" value="SWIB_eIF2D"/>
</dbReference>
<gene>
    <name evidence="10" type="ORF">HK105_205606</name>
</gene>
<feature type="domain" description="Pre-PUA" evidence="6">
    <location>
        <begin position="2"/>
        <end position="103"/>
    </location>
</feature>
<dbReference type="SUPFAM" id="SSF88697">
    <property type="entry name" value="PUA domain-like"/>
    <property type="match status" value="1"/>
</dbReference>
<dbReference type="InterPro" id="IPR036789">
    <property type="entry name" value="Ribosomal_uL6-like_a/b-dom_sf"/>
</dbReference>
<dbReference type="Pfam" id="PF25304">
    <property type="entry name" value="WHD_eIF2D"/>
    <property type="match status" value="1"/>
</dbReference>
<keyword evidence="11" id="KW-1185">Reference proteome</keyword>
<evidence type="ECO:0000313" key="11">
    <source>
        <dbReference type="Proteomes" id="UP001527925"/>
    </source>
</evidence>
<dbReference type="NCBIfam" id="TIGR00451">
    <property type="entry name" value="unchar_dom_2"/>
    <property type="match status" value="1"/>
</dbReference>
<evidence type="ECO:0000313" key="10">
    <source>
        <dbReference type="EMBL" id="KAL2914864.1"/>
    </source>
</evidence>
<dbReference type="InterPro" id="IPR057429">
    <property type="entry name" value="WH_eIF2D"/>
</dbReference>
<dbReference type="InterPro" id="IPR036885">
    <property type="entry name" value="SWIB_MDM2_dom_sf"/>
</dbReference>
<dbReference type="Pfam" id="PF26291">
    <property type="entry name" value="SWIB_eIF2D"/>
    <property type="match status" value="1"/>
</dbReference>
<feature type="region of interest" description="Disordered" evidence="3">
    <location>
        <begin position="195"/>
        <end position="235"/>
    </location>
</feature>
<dbReference type="PROSITE" id="PS50890">
    <property type="entry name" value="PUA"/>
    <property type="match status" value="1"/>
</dbReference>
<dbReference type="SUPFAM" id="SSF47592">
    <property type="entry name" value="SWIB/MDM2 domain"/>
    <property type="match status" value="1"/>
</dbReference>
<comment type="caution">
    <text evidence="10">The sequence shown here is derived from an EMBL/GenBank/DDBJ whole genome shotgun (WGS) entry which is preliminary data.</text>
</comment>
<dbReference type="InterPro" id="IPR019906">
    <property type="entry name" value="Ribosomal_uL6_bac-type"/>
</dbReference>